<comment type="caution">
    <text evidence="2">The sequence shown here is derived from an EMBL/GenBank/DDBJ whole genome shotgun (WGS) entry which is preliminary data.</text>
</comment>
<name>A0AAV6S1H3_SOLSE</name>
<dbReference type="PANTHER" id="PTHR11645:SF58">
    <property type="entry name" value="NADP-DEPENDENT OXIDOREDUCTASE DOMAIN-CONTAINING PROTEIN 1"/>
    <property type="match status" value="1"/>
</dbReference>
<protein>
    <recommendedName>
        <fullName evidence="1">Pyrroline-5-carboxylate reductase catalytic N-terminal domain-containing protein</fullName>
    </recommendedName>
</protein>
<dbReference type="GO" id="GO:0004735">
    <property type="term" value="F:pyrroline-5-carboxylate reductase activity"/>
    <property type="evidence" value="ECO:0007669"/>
    <property type="project" value="TreeGrafter"/>
</dbReference>
<proteinExistence type="predicted"/>
<accession>A0AAV6S1H3</accession>
<gene>
    <name evidence="2" type="ORF">JOB18_035506</name>
</gene>
<dbReference type="InterPro" id="IPR028939">
    <property type="entry name" value="P5C_Rdtase_cat_N"/>
</dbReference>
<keyword evidence="3" id="KW-1185">Reference proteome</keyword>
<organism evidence="2 3">
    <name type="scientific">Solea senegalensis</name>
    <name type="common">Senegalese sole</name>
    <dbReference type="NCBI Taxonomy" id="28829"/>
    <lineage>
        <taxon>Eukaryota</taxon>
        <taxon>Metazoa</taxon>
        <taxon>Chordata</taxon>
        <taxon>Craniata</taxon>
        <taxon>Vertebrata</taxon>
        <taxon>Euteleostomi</taxon>
        <taxon>Actinopterygii</taxon>
        <taxon>Neopterygii</taxon>
        <taxon>Teleostei</taxon>
        <taxon>Neoteleostei</taxon>
        <taxon>Acanthomorphata</taxon>
        <taxon>Carangaria</taxon>
        <taxon>Pleuronectiformes</taxon>
        <taxon>Pleuronectoidei</taxon>
        <taxon>Soleidae</taxon>
        <taxon>Solea</taxon>
    </lineage>
</organism>
<dbReference type="AlphaFoldDB" id="A0AAV6S1H3"/>
<evidence type="ECO:0000259" key="1">
    <source>
        <dbReference type="Pfam" id="PF03807"/>
    </source>
</evidence>
<evidence type="ECO:0000313" key="2">
    <source>
        <dbReference type="EMBL" id="KAG7510904.1"/>
    </source>
</evidence>
<dbReference type="PANTHER" id="PTHR11645">
    <property type="entry name" value="PYRROLINE-5-CARBOXYLATE REDUCTASE"/>
    <property type="match status" value="1"/>
</dbReference>
<dbReference type="EMBL" id="JAGKHQ010000008">
    <property type="protein sequence ID" value="KAG7510904.1"/>
    <property type="molecule type" value="Genomic_DNA"/>
</dbReference>
<evidence type="ECO:0000313" key="3">
    <source>
        <dbReference type="Proteomes" id="UP000693946"/>
    </source>
</evidence>
<sequence>MATERGNFVSSGKACQYSPPHSLAMVDVTAKLSSLSFESGLSEEEKKLLHLRARAAGLTFCGCAHAPYLCKVMRSLRLRHTVAPAEGAVVCVGIRGAGQLGKQLLLSLLETTGIKPSHIKVSTRTPESAVKCSQTGVECFFDNGRLAAWADVVFLCCLPSHLHTVCADLLTRLSKHCLIYSFISAVPVTRWDFSECELADTVQLNAQSFISSSAASSLLGDEKHCILLATSISEAVWRGS</sequence>
<reference evidence="2 3" key="1">
    <citation type="journal article" date="2021" name="Sci. Rep.">
        <title>Chromosome anchoring in Senegalese sole (Solea senegalensis) reveals sex-associated markers and genome rearrangements in flatfish.</title>
        <authorList>
            <person name="Guerrero-Cozar I."/>
            <person name="Gomez-Garrido J."/>
            <person name="Berbel C."/>
            <person name="Martinez-Blanch J.F."/>
            <person name="Alioto T."/>
            <person name="Claros M.G."/>
            <person name="Gagnaire P.A."/>
            <person name="Manchado M."/>
        </authorList>
    </citation>
    <scope>NUCLEOTIDE SEQUENCE [LARGE SCALE GENOMIC DNA]</scope>
    <source>
        <strain evidence="2">Sse05_10M</strain>
    </source>
</reference>
<dbReference type="Pfam" id="PF03807">
    <property type="entry name" value="F420_oxidored"/>
    <property type="match status" value="1"/>
</dbReference>
<feature type="domain" description="Pyrroline-5-carboxylate reductase catalytic N-terminal" evidence="1">
    <location>
        <begin position="92"/>
        <end position="179"/>
    </location>
</feature>
<dbReference type="GO" id="GO:0055129">
    <property type="term" value="P:L-proline biosynthetic process"/>
    <property type="evidence" value="ECO:0007669"/>
    <property type="project" value="TreeGrafter"/>
</dbReference>
<dbReference type="Proteomes" id="UP000693946">
    <property type="component" value="Linkage Group LG16"/>
</dbReference>